<gene>
    <name evidence="1" type="ORF">ML462_13995</name>
</gene>
<accession>A0A9X1V509</accession>
<comment type="caution">
    <text evidence="1">The sequence shown here is derived from an EMBL/GenBank/DDBJ whole genome shotgun (WGS) entry which is preliminary data.</text>
</comment>
<keyword evidence="2" id="KW-1185">Reference proteome</keyword>
<evidence type="ECO:0000313" key="1">
    <source>
        <dbReference type="EMBL" id="MCH4824283.1"/>
    </source>
</evidence>
<evidence type="ECO:0000313" key="2">
    <source>
        <dbReference type="Proteomes" id="UP001139226"/>
    </source>
</evidence>
<dbReference type="Proteomes" id="UP001139226">
    <property type="component" value="Unassembled WGS sequence"/>
</dbReference>
<name>A0A9X1V509_9FLAO</name>
<dbReference type="EMBL" id="JAKVTV010000005">
    <property type="protein sequence ID" value="MCH4824283.1"/>
    <property type="molecule type" value="Genomic_DNA"/>
</dbReference>
<protein>
    <submittedName>
        <fullName evidence="1">Uncharacterized protein</fullName>
    </submittedName>
</protein>
<proteinExistence type="predicted"/>
<dbReference type="AlphaFoldDB" id="A0A9X1V509"/>
<sequence>MENLKDLYLEHEKRITDNLPEIKHVDLWSEQVGFMEEEHPFKAPAVFFSYRIIDTDDQGKKLQQLRLQAEVYLYFETFADTKRGSKRQQKALAFLDLLTKINACFHGSHGKYFAEMRRTGFDPVETGTANLLYVQRYELTVSDSSAQVLENELKFESMEVQVDKAEPAAVVKANDLYDV</sequence>
<organism evidence="1 2">
    <name type="scientific">Christiangramia lutea</name>
    <dbReference type="NCBI Taxonomy" id="1607951"/>
    <lineage>
        <taxon>Bacteria</taxon>
        <taxon>Pseudomonadati</taxon>
        <taxon>Bacteroidota</taxon>
        <taxon>Flavobacteriia</taxon>
        <taxon>Flavobacteriales</taxon>
        <taxon>Flavobacteriaceae</taxon>
        <taxon>Christiangramia</taxon>
    </lineage>
</organism>
<reference evidence="1" key="1">
    <citation type="submission" date="2022-03" db="EMBL/GenBank/DDBJ databases">
        <title>Gramella crocea sp. nov., isolated from activated sludge of a seafood processing plant.</title>
        <authorList>
            <person name="Zhang X."/>
        </authorList>
    </citation>
    <scope>NUCLEOTIDE SEQUENCE</scope>
    <source>
        <strain evidence="1">YJ019</strain>
    </source>
</reference>
<dbReference type="RefSeq" id="WP_240714451.1">
    <property type="nucleotide sequence ID" value="NZ_JAKVTV010000005.1"/>
</dbReference>